<organism evidence="4 5">
    <name type="scientific">Coptis chinensis</name>
    <dbReference type="NCBI Taxonomy" id="261450"/>
    <lineage>
        <taxon>Eukaryota</taxon>
        <taxon>Viridiplantae</taxon>
        <taxon>Streptophyta</taxon>
        <taxon>Embryophyta</taxon>
        <taxon>Tracheophyta</taxon>
        <taxon>Spermatophyta</taxon>
        <taxon>Magnoliopsida</taxon>
        <taxon>Ranunculales</taxon>
        <taxon>Ranunculaceae</taxon>
        <taxon>Coptidoideae</taxon>
        <taxon>Coptis</taxon>
    </lineage>
</organism>
<reference evidence="4 5" key="1">
    <citation type="submission" date="2020-10" db="EMBL/GenBank/DDBJ databases">
        <title>The Coptis chinensis genome and diversification of protoberbering-type alkaloids.</title>
        <authorList>
            <person name="Wang B."/>
            <person name="Shu S."/>
            <person name="Song C."/>
            <person name="Liu Y."/>
        </authorList>
    </citation>
    <scope>NUCLEOTIDE SEQUENCE [LARGE SCALE GENOMIC DNA]</scope>
    <source>
        <strain evidence="4">HL-2020</strain>
        <tissue evidence="4">Leaf</tissue>
    </source>
</reference>
<dbReference type="SUPFAM" id="SSF55021">
    <property type="entry name" value="ACT-like"/>
    <property type="match status" value="1"/>
</dbReference>
<dbReference type="PROSITE" id="PS51671">
    <property type="entry name" value="ACT"/>
    <property type="match status" value="1"/>
</dbReference>
<comment type="caution">
    <text evidence="4">The sequence shown here is derived from an EMBL/GenBank/DDBJ whole genome shotgun (WGS) entry which is preliminary data.</text>
</comment>
<dbReference type="InterPro" id="IPR040217">
    <property type="entry name" value="ACR1-12"/>
</dbReference>
<feature type="domain" description="ACT" evidence="3">
    <location>
        <begin position="27"/>
        <end position="110"/>
    </location>
</feature>
<proteinExistence type="predicted"/>
<evidence type="ECO:0000313" key="5">
    <source>
        <dbReference type="Proteomes" id="UP000631114"/>
    </source>
</evidence>
<name>A0A835I6D7_9MAGN</name>
<sequence>MGVLFSLLQSLGTYNSVRTYGFMGLTALELTGNDRPRLLSEVFAVLADLQCNIVEAKGDNDIRGARTTVAMVVVHTERRLHQMMFADRDYERKPINDMQYVVLHATIDSSYNQAYMEFYIRHSDGSPISSEVERQRVIQCVQASIERRVTHGSIDKDC</sequence>
<dbReference type="Gene3D" id="3.30.70.260">
    <property type="match status" value="1"/>
</dbReference>
<comment type="function">
    <text evidence="2">Binds amino acids.</text>
</comment>
<keyword evidence="5" id="KW-1185">Reference proteome</keyword>
<dbReference type="InterPro" id="IPR002912">
    <property type="entry name" value="ACT_dom"/>
</dbReference>
<dbReference type="PANTHER" id="PTHR31096">
    <property type="entry name" value="ACT DOMAIN-CONTAINING PROTEIN ACR4-RELATED"/>
    <property type="match status" value="1"/>
</dbReference>
<gene>
    <name evidence="4" type="ORF">IFM89_019903</name>
</gene>
<dbReference type="InterPro" id="IPR045865">
    <property type="entry name" value="ACT-like_dom_sf"/>
</dbReference>
<dbReference type="PANTHER" id="PTHR31096:SF6">
    <property type="entry name" value="ACT DOMAIN-CONTAINING PROTEIN ACR8"/>
    <property type="match status" value="1"/>
</dbReference>
<keyword evidence="1 2" id="KW-0677">Repeat</keyword>
<dbReference type="Proteomes" id="UP000631114">
    <property type="component" value="Unassembled WGS sequence"/>
</dbReference>
<evidence type="ECO:0000259" key="3">
    <source>
        <dbReference type="PROSITE" id="PS51671"/>
    </source>
</evidence>
<accession>A0A835I6D7</accession>
<dbReference type="AlphaFoldDB" id="A0A835I6D7"/>
<dbReference type="Pfam" id="PF01842">
    <property type="entry name" value="ACT"/>
    <property type="match status" value="1"/>
</dbReference>
<evidence type="ECO:0000256" key="2">
    <source>
        <dbReference type="RuleBase" id="RU369043"/>
    </source>
</evidence>
<dbReference type="OrthoDB" id="1716101at2759"/>
<evidence type="ECO:0000256" key="1">
    <source>
        <dbReference type="ARBA" id="ARBA00022737"/>
    </source>
</evidence>
<evidence type="ECO:0000313" key="4">
    <source>
        <dbReference type="EMBL" id="KAF9610063.1"/>
    </source>
</evidence>
<protein>
    <recommendedName>
        <fullName evidence="2">ACT domain-containing protein ACR</fullName>
    </recommendedName>
    <alternativeName>
        <fullName evidence="2">Protein ACT DOMAIN REPEATS</fullName>
    </alternativeName>
</protein>
<dbReference type="EMBL" id="JADFTS010000004">
    <property type="protein sequence ID" value="KAF9610063.1"/>
    <property type="molecule type" value="Genomic_DNA"/>
</dbReference>
<dbReference type="GO" id="GO:0016597">
    <property type="term" value="F:amino acid binding"/>
    <property type="evidence" value="ECO:0007669"/>
    <property type="project" value="UniProtKB-UniRule"/>
</dbReference>